<protein>
    <submittedName>
        <fullName evidence="2">Uncharacterized protein</fullName>
    </submittedName>
</protein>
<organism evidence="2 3">
    <name type="scientific">Rhodoplanes roseus</name>
    <dbReference type="NCBI Taxonomy" id="29409"/>
    <lineage>
        <taxon>Bacteria</taxon>
        <taxon>Pseudomonadati</taxon>
        <taxon>Pseudomonadota</taxon>
        <taxon>Alphaproteobacteria</taxon>
        <taxon>Hyphomicrobiales</taxon>
        <taxon>Nitrobacteraceae</taxon>
        <taxon>Rhodoplanes</taxon>
    </lineage>
</organism>
<proteinExistence type="predicted"/>
<sequence length="262" mass="27716">MFSLIAYGTHVDNSNREPGFPAALGEPHPDAILIEQAVAALDRFSGFTVAGADLGTGIGFVVDQDRAVRHATAGMVGQIVVHARMGNRPVCHPPAFSCGPAIGPNGKPKVSLTVTAVNQDDLIPTPWTFDEPAKATRAGRYPTGAFCPLTWTPTPTSVIEERADYLAWWLGLDQLARDLSLASIAVLAPSAPMRPWAGDRERGKPPALFRPDAPVYRAVRTAAEAARSGAAQRRRGERRPPGAPPPRLASVPGRGNGGRQAG</sequence>
<dbReference type="Proteomes" id="UP000249130">
    <property type="component" value="Unassembled WGS sequence"/>
</dbReference>
<reference evidence="2 3" key="1">
    <citation type="submission" date="2017-07" db="EMBL/GenBank/DDBJ databases">
        <title>Draft Genome Sequences of Select Purple Nonsulfur Bacteria.</title>
        <authorList>
            <person name="Lasarre B."/>
            <person name="Mckinlay J.B."/>
        </authorList>
    </citation>
    <scope>NUCLEOTIDE SEQUENCE [LARGE SCALE GENOMIC DNA]</scope>
    <source>
        <strain evidence="2 3">DSM 5909</strain>
    </source>
</reference>
<feature type="compositionally biased region" description="Low complexity" evidence="1">
    <location>
        <begin position="221"/>
        <end position="231"/>
    </location>
</feature>
<evidence type="ECO:0000313" key="2">
    <source>
        <dbReference type="EMBL" id="RAI42646.1"/>
    </source>
</evidence>
<accession>A0A327KX27</accession>
<evidence type="ECO:0000313" key="3">
    <source>
        <dbReference type="Proteomes" id="UP000249130"/>
    </source>
</evidence>
<name>A0A327KX27_9BRAD</name>
<gene>
    <name evidence="2" type="ORF">CH341_18475</name>
</gene>
<feature type="region of interest" description="Disordered" evidence="1">
    <location>
        <begin position="221"/>
        <end position="262"/>
    </location>
</feature>
<dbReference type="EMBL" id="NPEX01000137">
    <property type="protein sequence ID" value="RAI42646.1"/>
    <property type="molecule type" value="Genomic_DNA"/>
</dbReference>
<evidence type="ECO:0000256" key="1">
    <source>
        <dbReference type="SAM" id="MobiDB-lite"/>
    </source>
</evidence>
<dbReference type="AlphaFoldDB" id="A0A327KX27"/>
<comment type="caution">
    <text evidence="2">The sequence shown here is derived from an EMBL/GenBank/DDBJ whole genome shotgun (WGS) entry which is preliminary data.</text>
</comment>
<dbReference type="OrthoDB" id="8264995at2"/>
<keyword evidence="3" id="KW-1185">Reference proteome</keyword>